<evidence type="ECO:0000313" key="3">
    <source>
        <dbReference type="Proteomes" id="UP000192596"/>
    </source>
</evidence>
<gene>
    <name evidence="2" type="ORF">B0A48_08374</name>
</gene>
<sequence length="209" mass="23189">MIESSNTLDEASNKRAIWAAIEGYQIVISGQTGYGTLRKSAKGTTFNYRNKDFSLDKREILLLVPDSRPTVNGFKDFVVENSCGETCEIYHDLKVRPFQDALDGNFKPVAPQPTISPASPTELSGPPSGPRLGYSSTLLGDQPPDAGQVSFRGAAERPSRDPQRLRHPAEISRTHEVHEGQRENGMKRSREQADALLEDVGRRRPGRRE</sequence>
<comment type="caution">
    <text evidence="2">The sequence shown here is derived from an EMBL/GenBank/DDBJ whole genome shotgun (WGS) entry which is preliminary data.</text>
</comment>
<keyword evidence="3" id="KW-1185">Reference proteome</keyword>
<dbReference type="InParanoid" id="A0A1V8T5K6"/>
<accession>A0A1V8T5K6</accession>
<dbReference type="AlphaFoldDB" id="A0A1V8T5K6"/>
<feature type="region of interest" description="Disordered" evidence="1">
    <location>
        <begin position="104"/>
        <end position="209"/>
    </location>
</feature>
<feature type="compositionally biased region" description="Basic and acidic residues" evidence="1">
    <location>
        <begin position="154"/>
        <end position="193"/>
    </location>
</feature>
<organism evidence="2 3">
    <name type="scientific">Cryoendolithus antarcticus</name>
    <dbReference type="NCBI Taxonomy" id="1507870"/>
    <lineage>
        <taxon>Eukaryota</taxon>
        <taxon>Fungi</taxon>
        <taxon>Dikarya</taxon>
        <taxon>Ascomycota</taxon>
        <taxon>Pezizomycotina</taxon>
        <taxon>Dothideomycetes</taxon>
        <taxon>Dothideomycetidae</taxon>
        <taxon>Cladosporiales</taxon>
        <taxon>Cladosporiaceae</taxon>
        <taxon>Cryoendolithus</taxon>
    </lineage>
</organism>
<dbReference type="Proteomes" id="UP000192596">
    <property type="component" value="Unassembled WGS sequence"/>
</dbReference>
<protein>
    <submittedName>
        <fullName evidence="2">Uncharacterized protein</fullName>
    </submittedName>
</protein>
<evidence type="ECO:0000256" key="1">
    <source>
        <dbReference type="SAM" id="MobiDB-lite"/>
    </source>
</evidence>
<evidence type="ECO:0000313" key="2">
    <source>
        <dbReference type="EMBL" id="OQO06589.1"/>
    </source>
</evidence>
<reference evidence="3" key="1">
    <citation type="submission" date="2017-03" db="EMBL/GenBank/DDBJ databases">
        <title>Genomes of endolithic fungi from Antarctica.</title>
        <authorList>
            <person name="Coleine C."/>
            <person name="Masonjones S."/>
            <person name="Stajich J.E."/>
        </authorList>
    </citation>
    <scope>NUCLEOTIDE SEQUENCE [LARGE SCALE GENOMIC DNA]</scope>
    <source>
        <strain evidence="3">CCFEE 5527</strain>
    </source>
</reference>
<dbReference type="EMBL" id="NAJO01000016">
    <property type="protein sequence ID" value="OQO06589.1"/>
    <property type="molecule type" value="Genomic_DNA"/>
</dbReference>
<name>A0A1V8T5K6_9PEZI</name>
<proteinExistence type="predicted"/>
<feature type="compositionally biased region" description="Polar residues" evidence="1">
    <location>
        <begin position="113"/>
        <end position="122"/>
    </location>
</feature>